<proteinExistence type="predicted"/>
<protein>
    <recommendedName>
        <fullName evidence="2">Protein kinase domain-containing protein</fullName>
    </recommendedName>
</protein>
<dbReference type="AlphaFoldDB" id="A0A1X2HQH4"/>
<gene>
    <name evidence="3" type="ORF">BCR43DRAFT_183501</name>
</gene>
<accession>A0A1X2HQH4</accession>
<dbReference type="PROSITE" id="PS50011">
    <property type="entry name" value="PROTEIN_KINASE_DOM"/>
    <property type="match status" value="1"/>
</dbReference>
<keyword evidence="1" id="KW-0812">Transmembrane</keyword>
<keyword evidence="1" id="KW-0472">Membrane</keyword>
<dbReference type="GO" id="GO:0004672">
    <property type="term" value="F:protein kinase activity"/>
    <property type="evidence" value="ECO:0007669"/>
    <property type="project" value="InterPro"/>
</dbReference>
<dbReference type="Gene3D" id="3.30.200.20">
    <property type="entry name" value="Phosphorylase Kinase, domain 1"/>
    <property type="match status" value="1"/>
</dbReference>
<dbReference type="EMBL" id="MCGN01000002">
    <property type="protein sequence ID" value="ORZ01579.1"/>
    <property type="molecule type" value="Genomic_DNA"/>
</dbReference>
<evidence type="ECO:0000313" key="3">
    <source>
        <dbReference type="EMBL" id="ORZ01579.1"/>
    </source>
</evidence>
<feature type="transmembrane region" description="Helical" evidence="1">
    <location>
        <begin position="34"/>
        <end position="54"/>
    </location>
</feature>
<comment type="caution">
    <text evidence="3">The sequence shown here is derived from an EMBL/GenBank/DDBJ whole genome shotgun (WGS) entry which is preliminary data.</text>
</comment>
<keyword evidence="4" id="KW-1185">Reference proteome</keyword>
<organism evidence="3 4">
    <name type="scientific">Syncephalastrum racemosum</name>
    <name type="common">Filamentous fungus</name>
    <dbReference type="NCBI Taxonomy" id="13706"/>
    <lineage>
        <taxon>Eukaryota</taxon>
        <taxon>Fungi</taxon>
        <taxon>Fungi incertae sedis</taxon>
        <taxon>Mucoromycota</taxon>
        <taxon>Mucoromycotina</taxon>
        <taxon>Mucoromycetes</taxon>
        <taxon>Mucorales</taxon>
        <taxon>Syncephalastraceae</taxon>
        <taxon>Syncephalastrum</taxon>
    </lineage>
</organism>
<evidence type="ECO:0000259" key="2">
    <source>
        <dbReference type="PROSITE" id="PS50011"/>
    </source>
</evidence>
<keyword evidence="1" id="KW-1133">Transmembrane helix</keyword>
<sequence length="156" mass="18869">MHQKYTRVDEPVVFFYAYQPIYINGHRIFQKRPVALYWGVVISFFNLDYSFVYIPERNSYFHGSKRDASTFQRFDLEKYRLMRLPDFLGSGAESNTYLTVRPDRPSLQLVCKVKDTGFLRSRRKEMEILRKVRHPNVVRLIHYEEKQNKEYFITPL</sequence>
<name>A0A1X2HQH4_SYNRA</name>
<dbReference type="InterPro" id="IPR011009">
    <property type="entry name" value="Kinase-like_dom_sf"/>
</dbReference>
<dbReference type="GO" id="GO:0005524">
    <property type="term" value="F:ATP binding"/>
    <property type="evidence" value="ECO:0007669"/>
    <property type="project" value="InterPro"/>
</dbReference>
<reference evidence="3 4" key="1">
    <citation type="submission" date="2016-07" db="EMBL/GenBank/DDBJ databases">
        <title>Pervasive Adenine N6-methylation of Active Genes in Fungi.</title>
        <authorList>
            <consortium name="DOE Joint Genome Institute"/>
            <person name="Mondo S.J."/>
            <person name="Dannebaum R.O."/>
            <person name="Kuo R.C."/>
            <person name="Labutti K."/>
            <person name="Haridas S."/>
            <person name="Kuo A."/>
            <person name="Salamov A."/>
            <person name="Ahrendt S.R."/>
            <person name="Lipzen A."/>
            <person name="Sullivan W."/>
            <person name="Andreopoulos W.B."/>
            <person name="Clum A."/>
            <person name="Lindquist E."/>
            <person name="Daum C."/>
            <person name="Ramamoorthy G.K."/>
            <person name="Gryganskyi A."/>
            <person name="Culley D."/>
            <person name="Magnuson J.K."/>
            <person name="James T.Y."/>
            <person name="O'Malley M.A."/>
            <person name="Stajich J.E."/>
            <person name="Spatafora J.W."/>
            <person name="Visel A."/>
            <person name="Grigoriev I.V."/>
        </authorList>
    </citation>
    <scope>NUCLEOTIDE SEQUENCE [LARGE SCALE GENOMIC DNA]</scope>
    <source>
        <strain evidence="3 4">NRRL 2496</strain>
    </source>
</reference>
<dbReference type="SUPFAM" id="SSF56112">
    <property type="entry name" value="Protein kinase-like (PK-like)"/>
    <property type="match status" value="1"/>
</dbReference>
<feature type="domain" description="Protein kinase" evidence="2">
    <location>
        <begin position="82"/>
        <end position="156"/>
    </location>
</feature>
<dbReference type="InParanoid" id="A0A1X2HQH4"/>
<dbReference type="InterPro" id="IPR000719">
    <property type="entry name" value="Prot_kinase_dom"/>
</dbReference>
<dbReference type="Proteomes" id="UP000242180">
    <property type="component" value="Unassembled WGS sequence"/>
</dbReference>
<evidence type="ECO:0000256" key="1">
    <source>
        <dbReference type="SAM" id="Phobius"/>
    </source>
</evidence>
<evidence type="ECO:0000313" key="4">
    <source>
        <dbReference type="Proteomes" id="UP000242180"/>
    </source>
</evidence>